<name>A0A7V2ZJP5_9BACT</name>
<feature type="signal peptide" evidence="1">
    <location>
        <begin position="1"/>
        <end position="16"/>
    </location>
</feature>
<accession>A0A7V2ZJP5</accession>
<comment type="caution">
    <text evidence="2">The sequence shown here is derived from an EMBL/GenBank/DDBJ whole genome shotgun (WGS) entry which is preliminary data.</text>
</comment>
<organism evidence="2">
    <name type="scientific">Ignavibacterium album</name>
    <dbReference type="NCBI Taxonomy" id="591197"/>
    <lineage>
        <taxon>Bacteria</taxon>
        <taxon>Pseudomonadati</taxon>
        <taxon>Ignavibacteriota</taxon>
        <taxon>Ignavibacteria</taxon>
        <taxon>Ignavibacteriales</taxon>
        <taxon>Ignavibacteriaceae</taxon>
        <taxon>Ignavibacterium</taxon>
    </lineage>
</organism>
<proteinExistence type="predicted"/>
<dbReference type="EMBL" id="DSUJ01000008">
    <property type="protein sequence ID" value="HFI91165.1"/>
    <property type="molecule type" value="Genomic_DNA"/>
</dbReference>
<gene>
    <name evidence="2" type="ORF">ENS31_06475</name>
</gene>
<dbReference type="AlphaFoldDB" id="A0A7V2ZJP5"/>
<feature type="chain" id="PRO_5031011629" description="Type IX secretion system membrane protein PorP/SprF" evidence="1">
    <location>
        <begin position="17"/>
        <end position="281"/>
    </location>
</feature>
<evidence type="ECO:0000256" key="1">
    <source>
        <dbReference type="SAM" id="SignalP"/>
    </source>
</evidence>
<sequence>MKYLSLILFYASLAFAQFNPGAKQISLANSDVALSNDVFAIFSNPAGLSQMNWREIGIYYSPAPFGLTELANGYVAFNEPFSFGSLSVGGMTYGYEVYRESRIVGAYSYNYQKKFFAGVAINYHSVSIQNYGNDNTIYFNLGGLAYLSNDLRFGFSVHNINRASFGNEKDQIPVVLYSGLSYDLISTLSLNVAAEKDVKYKTSFMFGIDYDLIEYLSLRLGISNEPSRFSAGIGINYSVVSLDYALFTHSDLGLTHQVGLIISFDKEGTRKELIRNFLGIR</sequence>
<evidence type="ECO:0008006" key="3">
    <source>
        <dbReference type="Google" id="ProtNLM"/>
    </source>
</evidence>
<evidence type="ECO:0000313" key="2">
    <source>
        <dbReference type="EMBL" id="HFI91165.1"/>
    </source>
</evidence>
<protein>
    <recommendedName>
        <fullName evidence="3">Type IX secretion system membrane protein PorP/SprF</fullName>
    </recommendedName>
</protein>
<dbReference type="Gene3D" id="2.40.160.60">
    <property type="entry name" value="Outer membrane protein transport protein (OMPP1/FadL/TodX)"/>
    <property type="match status" value="1"/>
</dbReference>
<keyword evidence="1" id="KW-0732">Signal</keyword>
<dbReference type="SUPFAM" id="SSF56935">
    <property type="entry name" value="Porins"/>
    <property type="match status" value="1"/>
</dbReference>
<reference evidence="2" key="1">
    <citation type="journal article" date="2020" name="mSystems">
        <title>Genome- and Community-Level Interaction Insights into Carbon Utilization and Element Cycling Functions of Hydrothermarchaeota in Hydrothermal Sediment.</title>
        <authorList>
            <person name="Zhou Z."/>
            <person name="Liu Y."/>
            <person name="Xu W."/>
            <person name="Pan J."/>
            <person name="Luo Z.H."/>
            <person name="Li M."/>
        </authorList>
    </citation>
    <scope>NUCLEOTIDE SEQUENCE [LARGE SCALE GENOMIC DNA]</scope>
    <source>
        <strain evidence="2">SpSt-479</strain>
    </source>
</reference>